<accession>A0ACB8U6M8</accession>
<comment type="caution">
    <text evidence="1">The sequence shown here is derived from an EMBL/GenBank/DDBJ whole genome shotgun (WGS) entry which is preliminary data.</text>
</comment>
<gene>
    <name evidence="1" type="ORF">BDY19DRAFT_1047654</name>
</gene>
<protein>
    <submittedName>
        <fullName evidence="1">Uncharacterized protein</fullName>
    </submittedName>
</protein>
<evidence type="ECO:0000313" key="1">
    <source>
        <dbReference type="EMBL" id="KAI0089769.1"/>
    </source>
</evidence>
<reference evidence="1" key="1">
    <citation type="journal article" date="2021" name="Environ. Microbiol.">
        <title>Gene family expansions and transcriptome signatures uncover fungal adaptations to wood decay.</title>
        <authorList>
            <person name="Hage H."/>
            <person name="Miyauchi S."/>
            <person name="Viragh M."/>
            <person name="Drula E."/>
            <person name="Min B."/>
            <person name="Chaduli D."/>
            <person name="Navarro D."/>
            <person name="Favel A."/>
            <person name="Norest M."/>
            <person name="Lesage-Meessen L."/>
            <person name="Balint B."/>
            <person name="Merenyi Z."/>
            <person name="de Eugenio L."/>
            <person name="Morin E."/>
            <person name="Martinez A.T."/>
            <person name="Baldrian P."/>
            <person name="Stursova M."/>
            <person name="Martinez M.J."/>
            <person name="Novotny C."/>
            <person name="Magnuson J.K."/>
            <person name="Spatafora J.W."/>
            <person name="Maurice S."/>
            <person name="Pangilinan J."/>
            <person name="Andreopoulos W."/>
            <person name="LaButti K."/>
            <person name="Hundley H."/>
            <person name="Na H."/>
            <person name="Kuo A."/>
            <person name="Barry K."/>
            <person name="Lipzen A."/>
            <person name="Henrissat B."/>
            <person name="Riley R."/>
            <person name="Ahrendt S."/>
            <person name="Nagy L.G."/>
            <person name="Grigoriev I.V."/>
            <person name="Martin F."/>
            <person name="Rosso M.N."/>
        </authorList>
    </citation>
    <scope>NUCLEOTIDE SEQUENCE</scope>
    <source>
        <strain evidence="1">CBS 384.51</strain>
    </source>
</reference>
<dbReference type="Proteomes" id="UP001055072">
    <property type="component" value="Unassembled WGS sequence"/>
</dbReference>
<name>A0ACB8U6M8_9APHY</name>
<keyword evidence="2" id="KW-1185">Reference proteome</keyword>
<proteinExistence type="predicted"/>
<dbReference type="EMBL" id="MU274909">
    <property type="protein sequence ID" value="KAI0089769.1"/>
    <property type="molecule type" value="Genomic_DNA"/>
</dbReference>
<sequence length="214" mass="23631">MNVVLLETGRNLLKDYWGNDEMGRGNVVRPHTTPIETRPNGAVETVYCWGLRKYSSSRSGFVSSSALGYACGKSVFEGNASYEIVSLWDSQLVARAVGTGVGSLHPGIAVSSLQSEFFFLWRNSVKPTAPFNLTPYAITLNACPEGTLKLYLSPTDCRLCPDQRVLELVKKASCPIELSGLLLKRNSMQANVFIHSLRRCRMRSHIGKMPDGRT</sequence>
<evidence type="ECO:0000313" key="2">
    <source>
        <dbReference type="Proteomes" id="UP001055072"/>
    </source>
</evidence>
<organism evidence="1 2">
    <name type="scientific">Irpex rosettiformis</name>
    <dbReference type="NCBI Taxonomy" id="378272"/>
    <lineage>
        <taxon>Eukaryota</taxon>
        <taxon>Fungi</taxon>
        <taxon>Dikarya</taxon>
        <taxon>Basidiomycota</taxon>
        <taxon>Agaricomycotina</taxon>
        <taxon>Agaricomycetes</taxon>
        <taxon>Polyporales</taxon>
        <taxon>Irpicaceae</taxon>
        <taxon>Irpex</taxon>
    </lineage>
</organism>